<comment type="caution">
    <text evidence="1">The sequence shown here is derived from an EMBL/GenBank/DDBJ whole genome shotgun (WGS) entry which is preliminary data.</text>
</comment>
<gene>
    <name evidence="1" type="ORF">FA727_12255</name>
</gene>
<name>A0A4U1D3R2_9BACI</name>
<dbReference type="EMBL" id="SWBM01000002">
    <property type="protein sequence ID" value="TKC16834.1"/>
    <property type="molecule type" value="Genomic_DNA"/>
</dbReference>
<dbReference type="Proteomes" id="UP000307756">
    <property type="component" value="Unassembled WGS sequence"/>
</dbReference>
<evidence type="ECO:0000313" key="2">
    <source>
        <dbReference type="Proteomes" id="UP000307756"/>
    </source>
</evidence>
<dbReference type="AlphaFoldDB" id="A0A4U1D3R2"/>
<dbReference type="OrthoDB" id="8239791at2"/>
<keyword evidence="2" id="KW-1185">Reference proteome</keyword>
<sequence length="80" mass="9475">MNFKELELRLISERIRRDVYSLEGGLPNEAYCISQTNGIWEVYYSERGSKSGLKVFRKEEEACQHFYDSLIKTLRDMGLY</sequence>
<reference evidence="1 2" key="1">
    <citation type="journal article" date="2011" name="J. Microbiol.">
        <title>Bacillus kyonggiensis sp. nov., isolated from soil of a lettuce field.</title>
        <authorList>
            <person name="Dong K."/>
            <person name="Lee S."/>
        </authorList>
    </citation>
    <scope>NUCLEOTIDE SEQUENCE [LARGE SCALE GENOMIC DNA]</scope>
    <source>
        <strain evidence="1 2">NB22</strain>
    </source>
</reference>
<accession>A0A4U1D3R2</accession>
<dbReference type="RefSeq" id="WP_136831240.1">
    <property type="nucleotide sequence ID" value="NZ_SWBM01000002.1"/>
</dbReference>
<evidence type="ECO:0000313" key="1">
    <source>
        <dbReference type="EMBL" id="TKC16834.1"/>
    </source>
</evidence>
<organism evidence="1 2">
    <name type="scientific">Robertmurraya kyonggiensis</name>
    <dbReference type="NCBI Taxonomy" id="1037680"/>
    <lineage>
        <taxon>Bacteria</taxon>
        <taxon>Bacillati</taxon>
        <taxon>Bacillota</taxon>
        <taxon>Bacilli</taxon>
        <taxon>Bacillales</taxon>
        <taxon>Bacillaceae</taxon>
        <taxon>Robertmurraya</taxon>
    </lineage>
</organism>
<proteinExistence type="predicted"/>
<protein>
    <submittedName>
        <fullName evidence="1">Uncharacterized protein</fullName>
    </submittedName>
</protein>